<dbReference type="GO" id="GO:0048513">
    <property type="term" value="P:animal organ development"/>
    <property type="evidence" value="ECO:0007669"/>
    <property type="project" value="UniProtKB-ARBA"/>
</dbReference>
<evidence type="ECO:0000259" key="3">
    <source>
        <dbReference type="PROSITE" id="PS50026"/>
    </source>
</evidence>
<gene>
    <name evidence="4" type="primary">creld2</name>
    <name evidence="4" type="ORF">EVAR_49624_1</name>
</gene>
<protein>
    <submittedName>
        <fullName evidence="4">Cysteine-rich with EGF-like domain protein 2</fullName>
    </submittedName>
</protein>
<reference evidence="4 5" key="1">
    <citation type="journal article" date="2019" name="Commun. Biol.">
        <title>The bagworm genome reveals a unique fibroin gene that provides high tensile strength.</title>
        <authorList>
            <person name="Kono N."/>
            <person name="Nakamura H."/>
            <person name="Ohtoshi R."/>
            <person name="Tomita M."/>
            <person name="Numata K."/>
            <person name="Arakawa K."/>
        </authorList>
    </citation>
    <scope>NUCLEOTIDE SEQUENCE [LARGE SCALE GENOMIC DNA]</scope>
</reference>
<feature type="domain" description="EGF-like" evidence="3">
    <location>
        <begin position="100"/>
        <end position="138"/>
    </location>
</feature>
<dbReference type="InterPro" id="IPR009030">
    <property type="entry name" value="Growth_fac_rcpt_cys_sf"/>
</dbReference>
<dbReference type="SUPFAM" id="SSF57184">
    <property type="entry name" value="Growth factor receptor domain"/>
    <property type="match status" value="1"/>
</dbReference>
<proteinExistence type="predicted"/>
<dbReference type="GO" id="GO:0048731">
    <property type="term" value="P:system development"/>
    <property type="evidence" value="ECO:0007669"/>
    <property type="project" value="UniProtKB-ARBA"/>
</dbReference>
<keyword evidence="5" id="KW-1185">Reference proteome</keyword>
<dbReference type="EMBL" id="BGZK01001037">
    <property type="protein sequence ID" value="GBP69337.1"/>
    <property type="molecule type" value="Genomic_DNA"/>
</dbReference>
<keyword evidence="2" id="KW-1015">Disulfide bond</keyword>
<accession>A0A4C1Y471</accession>
<evidence type="ECO:0000313" key="5">
    <source>
        <dbReference type="Proteomes" id="UP000299102"/>
    </source>
</evidence>
<comment type="caution">
    <text evidence="4">The sequence shown here is derived from an EMBL/GenBank/DDBJ whole genome shotgun (WGS) entry which is preliminary data.</text>
</comment>
<evidence type="ECO:0000313" key="4">
    <source>
        <dbReference type="EMBL" id="GBP69337.1"/>
    </source>
</evidence>
<dbReference type="InterPro" id="IPR002049">
    <property type="entry name" value="LE_dom"/>
</dbReference>
<dbReference type="InterPro" id="IPR006212">
    <property type="entry name" value="Furin_repeat"/>
</dbReference>
<sequence>MDKTSRGKFEGGDAAWEETNLKSYARSEIRLVEIQEGLCSEVNNHQDSCYSLAEQAEQLLEMWWFKQAPDTADLYSWLCIDTLHYCCPKLHYGELCSPCPLDKDNKICGGRGKCHGEGTRKGNGTCICNKGYKGSNCEDCDKNFYRGSDTKCKACHKACEGCNGGGPNACYSCKSGWILEAVPVQVLASTSVLLALMIHFCGVECA</sequence>
<dbReference type="InterPro" id="IPR000742">
    <property type="entry name" value="EGF"/>
</dbReference>
<evidence type="ECO:0000256" key="2">
    <source>
        <dbReference type="PROSITE-ProRule" id="PRU00076"/>
    </source>
</evidence>
<dbReference type="CDD" id="cd00064">
    <property type="entry name" value="FU"/>
    <property type="match status" value="1"/>
</dbReference>
<dbReference type="OrthoDB" id="19903at2759"/>
<dbReference type="PROSITE" id="PS50026">
    <property type="entry name" value="EGF_3"/>
    <property type="match status" value="1"/>
</dbReference>
<organism evidence="4 5">
    <name type="scientific">Eumeta variegata</name>
    <name type="common">Bagworm moth</name>
    <name type="synonym">Eumeta japonica</name>
    <dbReference type="NCBI Taxonomy" id="151549"/>
    <lineage>
        <taxon>Eukaryota</taxon>
        <taxon>Metazoa</taxon>
        <taxon>Ecdysozoa</taxon>
        <taxon>Arthropoda</taxon>
        <taxon>Hexapoda</taxon>
        <taxon>Insecta</taxon>
        <taxon>Pterygota</taxon>
        <taxon>Neoptera</taxon>
        <taxon>Endopterygota</taxon>
        <taxon>Lepidoptera</taxon>
        <taxon>Glossata</taxon>
        <taxon>Ditrysia</taxon>
        <taxon>Tineoidea</taxon>
        <taxon>Psychidae</taxon>
        <taxon>Oiketicinae</taxon>
        <taxon>Eumeta</taxon>
    </lineage>
</organism>
<keyword evidence="1 2" id="KW-0245">EGF-like domain</keyword>
<dbReference type="AlphaFoldDB" id="A0A4C1Y471"/>
<dbReference type="STRING" id="151549.A0A4C1Y471"/>
<name>A0A4C1Y471_EUMVA</name>
<dbReference type="SMART" id="SM00261">
    <property type="entry name" value="FU"/>
    <property type="match status" value="1"/>
</dbReference>
<feature type="disulfide bond" evidence="2">
    <location>
        <begin position="128"/>
        <end position="137"/>
    </location>
</feature>
<dbReference type="PROSITE" id="PS01248">
    <property type="entry name" value="EGF_LAM_1"/>
    <property type="match status" value="1"/>
</dbReference>
<dbReference type="PROSITE" id="PS00022">
    <property type="entry name" value="EGF_1"/>
    <property type="match status" value="1"/>
</dbReference>
<comment type="caution">
    <text evidence="2">Lacks conserved residue(s) required for the propagation of feature annotation.</text>
</comment>
<dbReference type="Proteomes" id="UP000299102">
    <property type="component" value="Unassembled WGS sequence"/>
</dbReference>
<evidence type="ECO:0000256" key="1">
    <source>
        <dbReference type="ARBA" id="ARBA00022536"/>
    </source>
</evidence>
<dbReference type="Gene3D" id="2.10.25.10">
    <property type="entry name" value="Laminin"/>
    <property type="match status" value="1"/>
</dbReference>